<evidence type="ECO:0000256" key="2">
    <source>
        <dbReference type="ARBA" id="ARBA00010701"/>
    </source>
</evidence>
<reference evidence="6" key="1">
    <citation type="journal article" date="2023" name="Insect Mol. Biol.">
        <title>Genome sequencing provides insights into the evolution of gene families encoding plant cell wall-degrading enzymes in longhorned beetles.</title>
        <authorList>
            <person name="Shin N.R."/>
            <person name="Okamura Y."/>
            <person name="Kirsch R."/>
            <person name="Pauchet Y."/>
        </authorList>
    </citation>
    <scope>NUCLEOTIDE SEQUENCE</scope>
    <source>
        <strain evidence="6">RBIC_L_NR</strain>
    </source>
</reference>
<evidence type="ECO:0000313" key="7">
    <source>
        <dbReference type="Proteomes" id="UP001162156"/>
    </source>
</evidence>
<comment type="similarity">
    <text evidence="2 4">Belongs to the AB hydrolase superfamily. Lipase family.</text>
</comment>
<evidence type="ECO:0000313" key="6">
    <source>
        <dbReference type="EMBL" id="KAJ8928068.1"/>
    </source>
</evidence>
<gene>
    <name evidence="6" type="ORF">NQ314_019403</name>
</gene>
<comment type="subcellular location">
    <subcellularLocation>
        <location evidence="1">Secreted</location>
    </subcellularLocation>
</comment>
<dbReference type="PANTHER" id="PTHR11610">
    <property type="entry name" value="LIPASE"/>
    <property type="match status" value="1"/>
</dbReference>
<dbReference type="InterPro" id="IPR000734">
    <property type="entry name" value="TAG_lipase"/>
</dbReference>
<accession>A0AAV8WP05</accession>
<dbReference type="InterPro" id="IPR013818">
    <property type="entry name" value="Lipase"/>
</dbReference>
<comment type="caution">
    <text evidence="6">The sequence shown here is derived from an EMBL/GenBank/DDBJ whole genome shotgun (WGS) entry which is preliminary data.</text>
</comment>
<dbReference type="PANTHER" id="PTHR11610:SF190">
    <property type="entry name" value="VITELLOGENIN-3-LIKE PROTEIN"/>
    <property type="match status" value="1"/>
</dbReference>
<dbReference type="Proteomes" id="UP001162156">
    <property type="component" value="Unassembled WGS sequence"/>
</dbReference>
<protein>
    <recommendedName>
        <fullName evidence="5">Lipase domain-containing protein</fullName>
    </recommendedName>
</protein>
<dbReference type="GO" id="GO:0005615">
    <property type="term" value="C:extracellular space"/>
    <property type="evidence" value="ECO:0007669"/>
    <property type="project" value="TreeGrafter"/>
</dbReference>
<dbReference type="EMBL" id="JANEYF010005492">
    <property type="protein sequence ID" value="KAJ8928068.1"/>
    <property type="molecule type" value="Genomic_DNA"/>
</dbReference>
<dbReference type="Gene3D" id="3.40.50.1820">
    <property type="entry name" value="alpha/beta hydrolase"/>
    <property type="match status" value="1"/>
</dbReference>
<sequence>MPRQISSEEDEPNMKYLLVETEEGLYRIEDLVNAENPEIEIRAKASDVSYHYYSTSNPTRGVDIRGNDVSDLAHTDFSASRDTVFIVHGWNDDKESAFNYHIREAILSKHNVNIFVVDWSPTAAKTYLIAKSSVVSIGRFAADFCTIIDIEIQCANR</sequence>
<evidence type="ECO:0000256" key="3">
    <source>
        <dbReference type="ARBA" id="ARBA00022525"/>
    </source>
</evidence>
<keyword evidence="7" id="KW-1185">Reference proteome</keyword>
<feature type="domain" description="Lipase" evidence="5">
    <location>
        <begin position="40"/>
        <end position="149"/>
    </location>
</feature>
<dbReference type="Pfam" id="PF00151">
    <property type="entry name" value="Lipase"/>
    <property type="match status" value="1"/>
</dbReference>
<evidence type="ECO:0000256" key="1">
    <source>
        <dbReference type="ARBA" id="ARBA00004613"/>
    </source>
</evidence>
<proteinExistence type="inferred from homology"/>
<dbReference type="GO" id="GO:0016042">
    <property type="term" value="P:lipid catabolic process"/>
    <property type="evidence" value="ECO:0007669"/>
    <property type="project" value="TreeGrafter"/>
</dbReference>
<dbReference type="SUPFAM" id="SSF53474">
    <property type="entry name" value="alpha/beta-Hydrolases"/>
    <property type="match status" value="1"/>
</dbReference>
<organism evidence="6 7">
    <name type="scientific">Rhamnusium bicolor</name>
    <dbReference type="NCBI Taxonomy" id="1586634"/>
    <lineage>
        <taxon>Eukaryota</taxon>
        <taxon>Metazoa</taxon>
        <taxon>Ecdysozoa</taxon>
        <taxon>Arthropoda</taxon>
        <taxon>Hexapoda</taxon>
        <taxon>Insecta</taxon>
        <taxon>Pterygota</taxon>
        <taxon>Neoptera</taxon>
        <taxon>Endopterygota</taxon>
        <taxon>Coleoptera</taxon>
        <taxon>Polyphaga</taxon>
        <taxon>Cucujiformia</taxon>
        <taxon>Chrysomeloidea</taxon>
        <taxon>Cerambycidae</taxon>
        <taxon>Lepturinae</taxon>
        <taxon>Rhagiini</taxon>
        <taxon>Rhamnusium</taxon>
    </lineage>
</organism>
<keyword evidence="3" id="KW-0964">Secreted</keyword>
<dbReference type="AlphaFoldDB" id="A0AAV8WP05"/>
<dbReference type="GO" id="GO:0016298">
    <property type="term" value="F:lipase activity"/>
    <property type="evidence" value="ECO:0007669"/>
    <property type="project" value="InterPro"/>
</dbReference>
<name>A0AAV8WP05_9CUCU</name>
<evidence type="ECO:0000259" key="5">
    <source>
        <dbReference type="Pfam" id="PF00151"/>
    </source>
</evidence>
<evidence type="ECO:0000256" key="4">
    <source>
        <dbReference type="RuleBase" id="RU004262"/>
    </source>
</evidence>
<dbReference type="InterPro" id="IPR029058">
    <property type="entry name" value="AB_hydrolase_fold"/>
</dbReference>